<feature type="non-terminal residue" evidence="1">
    <location>
        <position position="1"/>
    </location>
</feature>
<name>A0A9D2G4C3_9LACT</name>
<dbReference type="Proteomes" id="UP000824106">
    <property type="component" value="Unassembled WGS sequence"/>
</dbReference>
<protein>
    <submittedName>
        <fullName evidence="1">Uncharacterized protein</fullName>
    </submittedName>
</protein>
<dbReference type="EMBL" id="DXAZ01000155">
    <property type="protein sequence ID" value="HIZ71890.1"/>
    <property type="molecule type" value="Genomic_DNA"/>
</dbReference>
<dbReference type="AlphaFoldDB" id="A0A9D2G4C3"/>
<comment type="caution">
    <text evidence="1">The sequence shown here is derived from an EMBL/GenBank/DDBJ whole genome shotgun (WGS) entry which is preliminary data.</text>
</comment>
<accession>A0A9D2G4C3</accession>
<reference evidence="1" key="1">
    <citation type="journal article" date="2021" name="PeerJ">
        <title>Extensive microbial diversity within the chicken gut microbiome revealed by metagenomics and culture.</title>
        <authorList>
            <person name="Gilroy R."/>
            <person name="Ravi A."/>
            <person name="Getino M."/>
            <person name="Pursley I."/>
            <person name="Horton D.L."/>
            <person name="Alikhan N.F."/>
            <person name="Baker D."/>
            <person name="Gharbi K."/>
            <person name="Hall N."/>
            <person name="Watson M."/>
            <person name="Adriaenssens E.M."/>
            <person name="Foster-Nyarko E."/>
            <person name="Jarju S."/>
            <person name="Secka A."/>
            <person name="Antonio M."/>
            <person name="Oren A."/>
            <person name="Chaudhuri R.R."/>
            <person name="La Ragione R."/>
            <person name="Hildebrand F."/>
            <person name="Pallen M.J."/>
        </authorList>
    </citation>
    <scope>NUCLEOTIDE SEQUENCE</scope>
    <source>
        <strain evidence="1">CHK169-4300</strain>
    </source>
</reference>
<organism evidence="1 2">
    <name type="scientific">Candidatus Atopostipes pullistercoris</name>
    <dbReference type="NCBI Taxonomy" id="2838467"/>
    <lineage>
        <taxon>Bacteria</taxon>
        <taxon>Bacillati</taxon>
        <taxon>Bacillota</taxon>
        <taxon>Bacilli</taxon>
        <taxon>Lactobacillales</taxon>
        <taxon>Carnobacteriaceae</taxon>
        <taxon>Atopostipes</taxon>
    </lineage>
</organism>
<gene>
    <name evidence="1" type="ORF">H9808_09045</name>
</gene>
<evidence type="ECO:0000313" key="1">
    <source>
        <dbReference type="EMBL" id="HIZ71890.1"/>
    </source>
</evidence>
<reference evidence="1" key="2">
    <citation type="submission" date="2021-04" db="EMBL/GenBank/DDBJ databases">
        <authorList>
            <person name="Gilroy R."/>
        </authorList>
    </citation>
    <scope>NUCLEOTIDE SEQUENCE</scope>
    <source>
        <strain evidence="1">CHK169-4300</strain>
    </source>
</reference>
<proteinExistence type="predicted"/>
<sequence>FPNSRAMDHSSVWDFLIPERWTTPARGILQFPIGGPVPRVGFPNSRVMDCSRAWDFPILEQWTVPAREISQFLSDGPLPRVRIHESRAMDYFTHYFIKELS</sequence>
<evidence type="ECO:0000313" key="2">
    <source>
        <dbReference type="Proteomes" id="UP000824106"/>
    </source>
</evidence>